<gene>
    <name evidence="2" type="ORF">CEXT_388041</name>
</gene>
<organism evidence="2 3">
    <name type="scientific">Caerostris extrusa</name>
    <name type="common">Bark spider</name>
    <name type="synonym">Caerostris bankana</name>
    <dbReference type="NCBI Taxonomy" id="172846"/>
    <lineage>
        <taxon>Eukaryota</taxon>
        <taxon>Metazoa</taxon>
        <taxon>Ecdysozoa</taxon>
        <taxon>Arthropoda</taxon>
        <taxon>Chelicerata</taxon>
        <taxon>Arachnida</taxon>
        <taxon>Araneae</taxon>
        <taxon>Araneomorphae</taxon>
        <taxon>Entelegynae</taxon>
        <taxon>Araneoidea</taxon>
        <taxon>Araneidae</taxon>
        <taxon>Caerostris</taxon>
    </lineage>
</organism>
<sequence>MQTPSKPPLIMMDCTLNYTLVDLAGNQQTIPRHRNANCHRIVRCLKCGGHSQRRRVQHKINNKRTGMDNCQAKDHVASWRGMLTFPNNNLKRINFHKTQPTSHKNSRLKFSTLQDPLPKLLGQCSSPPTPASVNTENS</sequence>
<reference evidence="2 3" key="1">
    <citation type="submission" date="2021-06" db="EMBL/GenBank/DDBJ databases">
        <title>Caerostris extrusa draft genome.</title>
        <authorList>
            <person name="Kono N."/>
            <person name="Arakawa K."/>
        </authorList>
    </citation>
    <scope>NUCLEOTIDE SEQUENCE [LARGE SCALE GENOMIC DNA]</scope>
</reference>
<feature type="region of interest" description="Disordered" evidence="1">
    <location>
        <begin position="119"/>
        <end position="138"/>
    </location>
</feature>
<protein>
    <submittedName>
        <fullName evidence="2">Uncharacterized protein</fullName>
    </submittedName>
</protein>
<accession>A0AAV4XFV0</accession>
<dbReference type="AlphaFoldDB" id="A0AAV4XFV0"/>
<feature type="compositionally biased region" description="Polar residues" evidence="1">
    <location>
        <begin position="123"/>
        <end position="138"/>
    </location>
</feature>
<name>A0AAV4XFV0_CAEEX</name>
<evidence type="ECO:0000313" key="3">
    <source>
        <dbReference type="Proteomes" id="UP001054945"/>
    </source>
</evidence>
<evidence type="ECO:0000313" key="2">
    <source>
        <dbReference type="EMBL" id="GIY92865.1"/>
    </source>
</evidence>
<proteinExistence type="predicted"/>
<keyword evidence="3" id="KW-1185">Reference proteome</keyword>
<dbReference type="Proteomes" id="UP001054945">
    <property type="component" value="Unassembled WGS sequence"/>
</dbReference>
<evidence type="ECO:0000256" key="1">
    <source>
        <dbReference type="SAM" id="MobiDB-lite"/>
    </source>
</evidence>
<dbReference type="EMBL" id="BPLR01017594">
    <property type="protein sequence ID" value="GIY92865.1"/>
    <property type="molecule type" value="Genomic_DNA"/>
</dbReference>
<comment type="caution">
    <text evidence="2">The sequence shown here is derived from an EMBL/GenBank/DDBJ whole genome shotgun (WGS) entry which is preliminary data.</text>
</comment>